<keyword evidence="1" id="KW-0472">Membrane</keyword>
<dbReference type="Proteomes" id="UP000499080">
    <property type="component" value="Unassembled WGS sequence"/>
</dbReference>
<proteinExistence type="predicted"/>
<keyword evidence="1" id="KW-0812">Transmembrane</keyword>
<keyword evidence="4" id="KW-1185">Reference proteome</keyword>
<keyword evidence="1" id="KW-1133">Transmembrane helix</keyword>
<evidence type="ECO:0000313" key="3">
    <source>
        <dbReference type="EMBL" id="GBO21426.1"/>
    </source>
</evidence>
<accession>A0A4Y2BJ85</accession>
<protein>
    <submittedName>
        <fullName evidence="2">Uncharacterized protein</fullName>
    </submittedName>
</protein>
<evidence type="ECO:0000313" key="2">
    <source>
        <dbReference type="EMBL" id="GBL92342.1"/>
    </source>
</evidence>
<evidence type="ECO:0000313" key="4">
    <source>
        <dbReference type="Proteomes" id="UP000499080"/>
    </source>
</evidence>
<sequence>MKYSSQLIFVVRSVSSSRISLKLAYVEEYDKIIVITFEFFVVLMTIVFSFADKTTELQYVGRAVMPAFALFESLLFQHLGMPAIFPSLTCGS</sequence>
<reference evidence="2 4" key="1">
    <citation type="journal article" date="2019" name="Sci. Rep.">
        <title>Orb-weaving spider Araneus ventricosus genome elucidates the spidroin gene catalogue.</title>
        <authorList>
            <person name="Kono N."/>
            <person name="Nakamura H."/>
            <person name="Ohtoshi R."/>
            <person name="Moran D.A.P."/>
            <person name="Shinohara A."/>
            <person name="Yoshida Y."/>
            <person name="Fujiwara M."/>
            <person name="Mori M."/>
            <person name="Tomita M."/>
            <person name="Arakawa K."/>
        </authorList>
    </citation>
    <scope>NUCLEOTIDE SEQUENCE [LARGE SCALE GENOMIC DNA]</scope>
</reference>
<gene>
    <name evidence="3" type="ORF">AVEN_147022_1</name>
    <name evidence="2" type="ORF">AVEN_79504_1</name>
</gene>
<evidence type="ECO:0000256" key="1">
    <source>
        <dbReference type="SAM" id="Phobius"/>
    </source>
</evidence>
<feature type="transmembrane region" description="Helical" evidence="1">
    <location>
        <begin position="32"/>
        <end position="51"/>
    </location>
</feature>
<feature type="transmembrane region" description="Helical" evidence="1">
    <location>
        <begin position="63"/>
        <end position="85"/>
    </location>
</feature>
<name>A0A4Y2BJ85_ARAVE</name>
<organism evidence="2 4">
    <name type="scientific">Araneus ventricosus</name>
    <name type="common">Orbweaver spider</name>
    <name type="synonym">Epeira ventricosa</name>
    <dbReference type="NCBI Taxonomy" id="182803"/>
    <lineage>
        <taxon>Eukaryota</taxon>
        <taxon>Metazoa</taxon>
        <taxon>Ecdysozoa</taxon>
        <taxon>Arthropoda</taxon>
        <taxon>Chelicerata</taxon>
        <taxon>Arachnida</taxon>
        <taxon>Araneae</taxon>
        <taxon>Araneomorphae</taxon>
        <taxon>Entelegynae</taxon>
        <taxon>Araneoidea</taxon>
        <taxon>Araneidae</taxon>
        <taxon>Araneus</taxon>
    </lineage>
</organism>
<dbReference type="EMBL" id="BGPR01044615">
    <property type="protein sequence ID" value="GBO21426.1"/>
    <property type="molecule type" value="Genomic_DNA"/>
</dbReference>
<dbReference type="AlphaFoldDB" id="A0A4Y2BJ85"/>
<dbReference type="EMBL" id="BGPR01083668">
    <property type="protein sequence ID" value="GBL92342.1"/>
    <property type="molecule type" value="Genomic_DNA"/>
</dbReference>
<comment type="caution">
    <text evidence="2">The sequence shown here is derived from an EMBL/GenBank/DDBJ whole genome shotgun (WGS) entry which is preliminary data.</text>
</comment>